<dbReference type="GO" id="GO:0034063">
    <property type="term" value="P:stress granule assembly"/>
    <property type="evidence" value="ECO:0007669"/>
    <property type="project" value="Ensembl"/>
</dbReference>
<dbReference type="PANTHER" id="PTHR14038:SF6">
    <property type="entry name" value="PROTEIN PRRC2C"/>
    <property type="match status" value="1"/>
</dbReference>
<feature type="region of interest" description="Disordered" evidence="2">
    <location>
        <begin position="2618"/>
        <end position="2706"/>
    </location>
</feature>
<feature type="compositionally biased region" description="Basic and acidic residues" evidence="2">
    <location>
        <begin position="1965"/>
        <end position="1978"/>
    </location>
</feature>
<dbReference type="GO" id="GO:0002244">
    <property type="term" value="P:hematopoietic progenitor cell differentiation"/>
    <property type="evidence" value="ECO:0007669"/>
    <property type="project" value="Ensembl"/>
</dbReference>
<keyword evidence="5" id="KW-1185">Reference proteome</keyword>
<dbReference type="Bgee" id="ENSMFAG00000000519">
    <property type="expression patterns" value="Expressed in lymph node and 13 other cell types or tissues"/>
</dbReference>
<feature type="compositionally biased region" description="Low complexity" evidence="2">
    <location>
        <begin position="1796"/>
        <end position="1813"/>
    </location>
</feature>
<reference evidence="4 5" key="1">
    <citation type="submission" date="2013-03" db="EMBL/GenBank/DDBJ databases">
        <authorList>
            <person name="Warren W."/>
            <person name="Wilson R.K."/>
        </authorList>
    </citation>
    <scope>NUCLEOTIDE SEQUENCE</scope>
</reference>
<feature type="compositionally biased region" description="Basic and acidic residues" evidence="2">
    <location>
        <begin position="1153"/>
        <end position="1189"/>
    </location>
</feature>
<evidence type="ECO:0000256" key="2">
    <source>
        <dbReference type="SAM" id="MobiDB-lite"/>
    </source>
</evidence>
<dbReference type="InterPro" id="IPR033184">
    <property type="entry name" value="PRRC2"/>
</dbReference>
<reference evidence="4" key="3">
    <citation type="submission" date="2025-09" db="UniProtKB">
        <authorList>
            <consortium name="Ensembl"/>
        </authorList>
    </citation>
    <scope>IDENTIFICATION</scope>
</reference>
<feature type="compositionally biased region" description="Polar residues" evidence="2">
    <location>
        <begin position="2159"/>
        <end position="2180"/>
    </location>
</feature>
<feature type="region of interest" description="Disordered" evidence="2">
    <location>
        <begin position="2108"/>
        <end position="2128"/>
    </location>
</feature>
<feature type="compositionally biased region" description="Polar residues" evidence="2">
    <location>
        <begin position="1909"/>
        <end position="1934"/>
    </location>
</feature>
<feature type="compositionally biased region" description="Polar residues" evidence="2">
    <location>
        <begin position="2629"/>
        <end position="2644"/>
    </location>
</feature>
<feature type="compositionally biased region" description="Basic and acidic residues" evidence="2">
    <location>
        <begin position="467"/>
        <end position="484"/>
    </location>
</feature>
<sequence>MSEKSGQSTKAKDGKKYATLSLFNTYKGKSLETQKTTVAARHGLQSLGKVGISRRMPPPANLPSLKAENKGNDPNVNIVPKDGTGWASKQEQHEEEKTPEVPPAQPKPGVAAPPEVAPAPKSWASNKQGGQGDGIQVNSQFQQEFPSLQAAGDQEKKEKETNDDNYGPGPSLRPPNVACWRDGGKAAGSPSSSDQDEKLPGQDESIAGTSEQNDILKVVEKRIACGPPQAKLNGQQAALASQYRAMMPPYMFQQYPRMTYPPLHGPMRFPPSLSEGNKGLRGRGPPPSWASEPERPSILSASELKELDKFDNLDAEADEGWAGAQMEVDYTEQLNFSDDDEQGSNSPKENNSEDQGSKASENNENKKEADEVSNAKSSSQIPAQPSVAKVPFGKGPSFNQERGTSSHLPPPPKLLAQQHPPPDRQAVPGRPGPFPSKQQVADEDEIWKQRRRQQSEISAAVERARKRREEEERRMEEQRKAECRKLKRLERRSLERTRRERGKRRKKLRKQKKKMERKKGKRQDSNRSEKEATPVVHETEPESGSQPRPAVLSGYFKQFQKSLPPRFQRQQEQMKQQQWQQQQQQGVLPQTVPSQPSSSSVPPPPHRPLYQPLQPHPQHLASMGFDPRWLMMQSYMDPRMMSGRPAMDIPPIHPGMIPPKPLMRRDQMEGSPNSSESFEHIARSARDHAISLSEPRMLWGSDPYPHAEPQQATTPKATEEPEDVRSEAALDQEQITAAYSVEHNQLEAHPKADFVRESSEAEVQKFLSRSVEDVRPHHTDANNQSACFEAPDQKTLPTPQEERISAVESQPSRKRSVSHGSNHMQKPDEQRSEPSAGIPKVTSRCIDSKEPTERPEEKPKKEGFIRSSEGPKPEKVYKSKSETRWGPRPSSNRREEGNDRPVRRSGPIKKPVLRDMKEEREQRKEKEGEKTEKVTEKVVIKPEKTEKKDLPPPPPPPQPPAPIQPQSVPPPIQPEAEKFPSTETATLAQKPSQDTEKSLEPVSTVQVEPAVKTVNQQPVAAPIVKEEKQPEKVISKDLVIERPRPDSRPAIKKESTLPPRTYWKEARDRDWFPDQGYRGRGRGEYYSRGRSYRGSYGGRGRGGRGHTRDYPQYRDNKPRAEHVPSGPLRQREESETRSESSDFEVVPKRRRQRGSETDTDSEIHESASDKDSLSKGKLPKREERPENKKPMKPQSSFKPDNHVRIDNRLLEKPYVRDDDKSKPGFLPKGEPTRRGRGGTFRRGGRDPGGRPSRPSTLRRPAYRDNQWNPRQSEVPKPEDGEPPRRHEQFIPIAADKRPPKFERKFDPARERPRRQRPTRPPRQDKPPRFRRLREREAASKSNEVVAVPTNGTVNNVAQEPVNTIGDISGNKTPDLSNQNSSDQANEEWETASESSDFNERRERDEKKNADLNAQTVVKIGENVLPPKREIAKRSFSSQRPVDRQNRRGNNGPPKSGRNFSGPRNERRSGPPSKSGKRGPFDDQPAGTTGVDLVNGSSAHHQEGVPNGTGQKNSKDSTGKKREDPKPGPKKPKEKVDALSQFDLNNYASVVIIDDHPEVTVIEDPQSNLNDDGFTEVVSKKQQKRLQDEERRKKEEQVIQVWNKKNANEKGRSQTSKLPPRFAKKQATGIQQAQSSASVPPLPSAPLPPSTSASVPASTSAAVPATLTPVLASTSAPVPASTLVPVLASTSAPVPASPLAPVSASASVSASVPASTSAVAITSSSAPASAPAPTPILASVSTPASVPILASASIPILASALAPTSAPTPAPAASSPAAPVITAPTIPASAPTASVPLAPASAPAPATTPVSAPTSAPPAPAQTQTQTHKPVQNPLQTPSQSSKQPPPSIRLPSAQTPNGTDYVASGKSIQTPQSHGTLTAELWDNKVAPPAVLNDISKKLGPISPPQPPSVSAWNKPLTSFGSAASSEGTKNGQESGLEIGADTIQFGAPASNGNENEVVPVLSEKSADKIPEPKEQRQKQPRAGPIKAQKLPDLSPVENKEHKPGPIGKERSLKNRKVKDAQQVEPEGQEKPSPATVRSTDPVTTKEAKAVSEMSAEIGTMISVSSAEYGTNAKESVTDYTTPSSSLPNTVATNNTKMEDTLVNNVPLPNTLPLPKRETIQQSSSLTSVPPTTFSLTFKMESARKAWENSPNVREKGSPVTSTAPPIATGVSSSASGPSTANYNSFSSASMPQIPVASVTPTTSLSGAGTYTTSSLSTKSTTTSDPPNICKVKPQQLQTSSLPSASHFSQLSCMPSLIAQQQQSPQVYVSQSAAAQIPAFYMDTSHLFNTQHARLAPPSLAQQQGFQPGLSQPTSVQQIPIPIYAPLQGQHQAQLSLGAGPAVSQAQELFSSSLQPYRSQPAFMQSSLSQPSVVLSGTAIHNFPTVQHQELAKAQSGLAFQQTSNTQPIPILYEHQLGQASGLGGSQLIDTHLLQARANLTQASNLYSGQVQQPGQTNFYNTAQSPSALQQVTVPLPASQLSLPNFGSTGQPLIALPQTLQPPLQHTTPQAQAQSLSRPAQVSQPFRGLIPAGTQHSMIATTGKMSEMELKAFGSGIDIKPGTPPIAGRSTTPTSSPFRATSTSPNSQSSKMNSIVYQKQFQSAPATVRMTQPFPTQFAPQAKQRAEVLQSTQRFFSEQQQSKQIGGKAQKVDSDSSKPPETLTDPPGVCQEKVEEKPPPAPSIATKPVRTGPIKPQAIKTEETKS</sequence>
<feature type="compositionally biased region" description="Polar residues" evidence="2">
    <location>
        <begin position="136"/>
        <end position="146"/>
    </location>
</feature>
<feature type="compositionally biased region" description="Basic and acidic residues" evidence="2">
    <location>
        <begin position="912"/>
        <end position="950"/>
    </location>
</feature>
<feature type="region of interest" description="Disordered" evidence="2">
    <location>
        <begin position="263"/>
        <end position="622"/>
    </location>
</feature>
<keyword evidence="1" id="KW-0597">Phosphoprotein</keyword>
<feature type="compositionally biased region" description="Pro residues" evidence="2">
    <location>
        <begin position="1639"/>
        <end position="1648"/>
    </location>
</feature>
<feature type="compositionally biased region" description="Polar residues" evidence="2">
    <location>
        <begin position="981"/>
        <end position="992"/>
    </location>
</feature>
<dbReference type="GeneTree" id="ENSGT00950000183161"/>
<feature type="region of interest" description="Disordered" evidence="2">
    <location>
        <begin position="696"/>
        <end position="1020"/>
    </location>
</feature>
<feature type="compositionally biased region" description="Polar residues" evidence="2">
    <location>
        <begin position="2569"/>
        <end position="2592"/>
    </location>
</feature>
<evidence type="ECO:0000313" key="4">
    <source>
        <dbReference type="Ensembl" id="ENSMFAP00000045689.2"/>
    </source>
</evidence>
<proteinExistence type="predicted"/>
<evidence type="ECO:0000313" key="5">
    <source>
        <dbReference type="Proteomes" id="UP000233100"/>
    </source>
</evidence>
<feature type="compositionally biased region" description="Low complexity" evidence="2">
    <location>
        <begin position="608"/>
        <end position="620"/>
    </location>
</feature>
<feature type="compositionally biased region" description="Basic and acidic residues" evidence="2">
    <location>
        <begin position="744"/>
        <end position="763"/>
    </location>
</feature>
<reference evidence="4" key="2">
    <citation type="submission" date="2025-08" db="UniProtKB">
        <authorList>
            <consortium name="Ensembl"/>
        </authorList>
    </citation>
    <scope>IDENTIFICATION</scope>
</reference>
<organism evidence="4 5">
    <name type="scientific">Macaca fascicularis</name>
    <name type="common">Crab-eating macaque</name>
    <name type="synonym">Cynomolgus monkey</name>
    <dbReference type="NCBI Taxonomy" id="9541"/>
    <lineage>
        <taxon>Eukaryota</taxon>
        <taxon>Metazoa</taxon>
        <taxon>Chordata</taxon>
        <taxon>Craniata</taxon>
        <taxon>Vertebrata</taxon>
        <taxon>Euteleostomi</taxon>
        <taxon>Mammalia</taxon>
        <taxon>Eutheria</taxon>
        <taxon>Euarchontoglires</taxon>
        <taxon>Primates</taxon>
        <taxon>Haplorrhini</taxon>
        <taxon>Catarrhini</taxon>
        <taxon>Cercopithecidae</taxon>
        <taxon>Cercopithecinae</taxon>
        <taxon>Macaca</taxon>
    </lineage>
</organism>
<dbReference type="InterPro" id="IPR009738">
    <property type="entry name" value="BAT2_N"/>
</dbReference>
<feature type="compositionally biased region" description="Pro residues" evidence="2">
    <location>
        <begin position="651"/>
        <end position="661"/>
    </location>
</feature>
<feature type="compositionally biased region" description="Basic and acidic residues" evidence="2">
    <location>
        <begin position="1273"/>
        <end position="1310"/>
    </location>
</feature>
<feature type="compositionally biased region" description="Polar residues" evidence="2">
    <location>
        <begin position="1349"/>
        <end position="1361"/>
    </location>
</feature>
<dbReference type="PANTHER" id="PTHR14038">
    <property type="entry name" value="BAT2 HLA-B-ASSOCIATED TRANSCRIPT 2"/>
    <property type="match status" value="1"/>
</dbReference>
<feature type="compositionally biased region" description="Polar residues" evidence="2">
    <location>
        <begin position="343"/>
        <end position="360"/>
    </location>
</feature>
<feature type="region of interest" description="Disordered" evidence="2">
    <location>
        <begin position="1561"/>
        <end position="1656"/>
    </location>
</feature>
<feature type="domain" description="BAT2 N-terminal" evidence="3">
    <location>
        <begin position="1"/>
        <end position="162"/>
    </location>
</feature>
<feature type="region of interest" description="Disordered" evidence="2">
    <location>
        <begin position="1796"/>
        <end position="1871"/>
    </location>
</feature>
<feature type="compositionally biased region" description="Basic and acidic residues" evidence="2">
    <location>
        <begin position="1321"/>
        <end position="1338"/>
    </location>
</feature>
<evidence type="ECO:0000259" key="3">
    <source>
        <dbReference type="Pfam" id="PF07001"/>
    </source>
</evidence>
<feature type="region of interest" description="Disordered" evidence="2">
    <location>
        <begin position="2202"/>
        <end position="2231"/>
    </location>
</feature>
<feature type="compositionally biased region" description="Basic and acidic residues" evidence="2">
    <location>
        <begin position="1199"/>
        <end position="1222"/>
    </location>
</feature>
<dbReference type="VEuPathDB" id="HostDB:ENSMFAG00000000519"/>
<feature type="compositionally biased region" description="Basic and acidic residues" evidence="2">
    <location>
        <begin position="1397"/>
        <end position="1409"/>
    </location>
</feature>
<feature type="compositionally biased region" description="Basic and acidic residues" evidence="2">
    <location>
        <begin position="153"/>
        <end position="162"/>
    </location>
</feature>
<feature type="region of interest" description="Disordered" evidence="2">
    <location>
        <begin position="45"/>
        <end position="213"/>
    </location>
</feature>
<feature type="region of interest" description="Disordered" evidence="2">
    <location>
        <begin position="2557"/>
        <end position="2592"/>
    </location>
</feature>
<dbReference type="GO" id="GO:0005829">
    <property type="term" value="C:cytosol"/>
    <property type="evidence" value="ECO:0007669"/>
    <property type="project" value="Ensembl"/>
</dbReference>
<feature type="compositionally biased region" description="Pro residues" evidence="2">
    <location>
        <begin position="951"/>
        <end position="973"/>
    </location>
</feature>
<accession>A0A2K5X8L5</accession>
<feature type="compositionally biased region" description="Basic and acidic residues" evidence="2">
    <location>
        <begin position="1035"/>
        <end position="1055"/>
    </location>
</feature>
<feature type="compositionally biased region" description="Basic and acidic residues" evidence="2">
    <location>
        <begin position="90"/>
        <end position="99"/>
    </location>
</feature>
<feature type="compositionally biased region" description="Basic and acidic residues" evidence="2">
    <location>
        <begin position="846"/>
        <end position="885"/>
    </location>
</feature>
<feature type="compositionally biased region" description="Basic and acidic residues" evidence="2">
    <location>
        <begin position="717"/>
        <end position="728"/>
    </location>
</feature>
<feature type="compositionally biased region" description="Basic and acidic residues" evidence="2">
    <location>
        <begin position="1512"/>
        <end position="1526"/>
    </location>
</feature>
<feature type="compositionally biased region" description="Polar residues" evidence="2">
    <location>
        <begin position="1369"/>
        <end position="1383"/>
    </location>
</feature>
<feature type="compositionally biased region" description="Basic and acidic residues" evidence="2">
    <location>
        <begin position="770"/>
        <end position="780"/>
    </location>
</feature>
<feature type="compositionally biased region" description="Polar residues" evidence="2">
    <location>
        <begin position="374"/>
        <end position="383"/>
    </location>
</feature>
<feature type="compositionally biased region" description="Basic and acidic residues" evidence="2">
    <location>
        <begin position="892"/>
        <end position="902"/>
    </location>
</feature>
<feature type="region of interest" description="Disordered" evidence="2">
    <location>
        <begin position="642"/>
        <end position="680"/>
    </location>
</feature>
<feature type="compositionally biased region" description="Basic and acidic residues" evidence="2">
    <location>
        <begin position="2147"/>
        <end position="2157"/>
    </location>
</feature>
<feature type="compositionally biased region" description="Basic and acidic residues" evidence="2">
    <location>
        <begin position="1106"/>
        <end position="1122"/>
    </location>
</feature>
<gene>
    <name evidence="4" type="primary">PRRC2C</name>
</gene>
<feature type="compositionally biased region" description="Low complexity" evidence="2">
    <location>
        <begin position="2210"/>
        <end position="2224"/>
    </location>
</feature>
<evidence type="ECO:0000256" key="1">
    <source>
        <dbReference type="ARBA" id="ARBA00022553"/>
    </source>
</evidence>
<feature type="compositionally biased region" description="Polar residues" evidence="2">
    <location>
        <begin position="1827"/>
        <end position="1836"/>
    </location>
</feature>
<name>A0A2K5X8L5_MACFA</name>
<feature type="region of interest" description="Disordered" evidence="2">
    <location>
        <begin position="2147"/>
        <end position="2180"/>
    </location>
</feature>
<feature type="compositionally biased region" description="Basic and acidic residues" evidence="2">
    <location>
        <begin position="522"/>
        <end position="540"/>
    </location>
</feature>
<feature type="compositionally biased region" description="Polar residues" evidence="2">
    <location>
        <begin position="397"/>
        <end position="407"/>
    </location>
</feature>
<protein>
    <submittedName>
        <fullName evidence="4">Proline rich coiled-coil 2C</fullName>
    </submittedName>
</protein>
<dbReference type="Ensembl" id="ENSMFAT00000019993.2">
    <property type="protein sequence ID" value="ENSMFAP00000045689.2"/>
    <property type="gene ID" value="ENSMFAG00000000519.2"/>
</dbReference>
<feature type="compositionally biased region" description="Basic and acidic residues" evidence="2">
    <location>
        <begin position="1129"/>
        <end position="1140"/>
    </location>
</feature>
<feature type="compositionally biased region" description="Low complexity" evidence="2">
    <location>
        <begin position="107"/>
        <end position="121"/>
    </location>
</feature>
<feature type="compositionally biased region" description="Basic and acidic residues" evidence="2">
    <location>
        <begin position="1584"/>
        <end position="1596"/>
    </location>
</feature>
<feature type="compositionally biased region" description="Basic and acidic residues" evidence="2">
    <location>
        <begin position="361"/>
        <end position="370"/>
    </location>
</feature>
<feature type="compositionally biased region" description="Low complexity" evidence="2">
    <location>
        <begin position="568"/>
        <end position="600"/>
    </location>
</feature>
<feature type="region of interest" description="Disordered" evidence="2">
    <location>
        <begin position="1035"/>
        <end position="1535"/>
    </location>
</feature>
<feature type="compositionally biased region" description="Basic and acidic residues" evidence="2">
    <location>
        <begin position="303"/>
        <end position="312"/>
    </location>
</feature>
<feature type="compositionally biased region" description="Basic residues" evidence="2">
    <location>
        <begin position="499"/>
        <end position="521"/>
    </location>
</feature>
<feature type="compositionally biased region" description="Basic and acidic residues" evidence="2">
    <location>
        <begin position="1062"/>
        <end position="1072"/>
    </location>
</feature>
<feature type="region of interest" description="Disordered" evidence="2">
    <location>
        <begin position="1895"/>
        <end position="2048"/>
    </location>
</feature>
<dbReference type="Pfam" id="PF07001">
    <property type="entry name" value="BAT2_N"/>
    <property type="match status" value="1"/>
</dbReference>
<dbReference type="Proteomes" id="UP000233100">
    <property type="component" value="Chromosome 1"/>
</dbReference>
<feature type="compositionally biased region" description="Basic and acidic residues" evidence="2">
    <location>
        <begin position="1998"/>
        <end position="2022"/>
    </location>
</feature>